<dbReference type="EMBL" id="CDHN01000005">
    <property type="protein sequence ID" value="CEJ93523.1"/>
    <property type="molecule type" value="Genomic_DNA"/>
</dbReference>
<dbReference type="InterPro" id="IPR000209">
    <property type="entry name" value="Peptidase_S8/S53_dom"/>
</dbReference>
<protein>
    <submittedName>
        <fullName evidence="8">Uncharacterized protein</fullName>
    </submittedName>
</protein>
<proteinExistence type="inferred from homology"/>
<dbReference type="Gene3D" id="3.40.50.200">
    <property type="entry name" value="Peptidase S8/S53 domain"/>
    <property type="match status" value="1"/>
</dbReference>
<sequence length="901" mass="102110">MYLRSLLFTESKPAHNTDDLTNLLVAVLPTFIGVAKRAWDQIPDRQEGEPIEIVTRRDFYQNFYAKAFSLFALLSRHDIDPGNSDTTSLSNLLLKLLDMLENAFISWKDPSAIVVCSQLGLDRRPTDLYPKLYALWRIVPDDGIEVNESVAKSLGIIIQVYSRKAEKRRNILNNLVALFSHLDSAQSYLDQQNSECPLRFDNYPIKNLRRFLATLFLVLEKSWRCKCESIAHSSRAIKLNLTQHRRFETRPLDGQHVLQNKALFRVMFPTSFGPPRWQNTDITVKHIDERGKHEEVKDNLCRIIEEAKASVIPRMAVFDSRLWQLRSQVDKSGCFKVPDNEFISLRDLFIGPHWKVSSMNIRERIILSFIIVTTFLHFVTTNQPWLQSSLTADNICFRVSQRTVNITQPYLNIRFIHTPSTAAREKGLNNPHPWPEILSLGSLLLELARGETIQYTDFNDKCAETLVVYDRWSSMSGSSISPDIPEALFQAIFACIEPTQLELRGLCKTIVRDSEIRSYIFERVLYPLGDTLDTIYDTPLQMLHADAMQSSTASNINTQPAAILSEKKLAGKEWRQRLDRVHDTLYHPRLKALSKLNQDQHAVKIAVLDTGLQLTECLQESYKAEGRLAAAMSFCQDPDWDVDHDGHGTCVAKLVLDVASRVKLHVAKVIQHRSDLANPKVVEDVYKNIANAIEHATNTWNVDIIIMSYGFEKPVPTINAAMERAIHSDCSPLFFAATQNSGAHVGMAWPAREPFVFGISSTDGLGAPSPFNPEENYSHPIFYAFGEDVQIKGIHPNVSAESTTFVSGTSFATPIAAALAANVLAYARLADLAASERGETQYWDVPRALRRMNGMLKVMMHCMRRKHQSNTWSLLPWEFMDASRVDDDAILKDIHVVLSTL</sequence>
<keyword evidence="9" id="KW-1185">Reference proteome</keyword>
<dbReference type="STRING" id="1531966.A0A0A1TPQ0"/>
<dbReference type="CDD" id="cd00306">
    <property type="entry name" value="Peptidases_S8_S53"/>
    <property type="match status" value="1"/>
</dbReference>
<feature type="domain" description="Peptidase S8/S53" evidence="6">
    <location>
        <begin position="602"/>
        <end position="825"/>
    </location>
</feature>
<dbReference type="PANTHER" id="PTHR43806:SF11">
    <property type="entry name" value="CEREVISIN-RELATED"/>
    <property type="match status" value="1"/>
</dbReference>
<dbReference type="InterPro" id="IPR036852">
    <property type="entry name" value="Peptidase_S8/S53_dom_sf"/>
</dbReference>
<evidence type="ECO:0000313" key="9">
    <source>
        <dbReference type="Proteomes" id="UP000039046"/>
    </source>
</evidence>
<dbReference type="InterPro" id="IPR023828">
    <property type="entry name" value="Peptidase_S8_Ser-AS"/>
</dbReference>
<dbReference type="InterPro" id="IPR015500">
    <property type="entry name" value="Peptidase_S8_subtilisin-rel"/>
</dbReference>
<keyword evidence="2 5" id="KW-0645">Protease</keyword>
<reference evidence="8 9" key="1">
    <citation type="journal article" date="2015" name="Genome Announc.">
        <title>Draft Genome Sequence and Gene Annotation of the Entomopathogenic Fungus Verticillium hemipterigenum.</title>
        <authorList>
            <person name="Horn F."/>
            <person name="Habel A."/>
            <person name="Scharf D.H."/>
            <person name="Dworschak J."/>
            <person name="Brakhage A.A."/>
            <person name="Guthke R."/>
            <person name="Hertweck C."/>
            <person name="Linde J."/>
        </authorList>
    </citation>
    <scope>NUCLEOTIDE SEQUENCE [LARGE SCALE GENOMIC DNA]</scope>
</reference>
<dbReference type="PRINTS" id="PR00723">
    <property type="entry name" value="SUBTILISIN"/>
</dbReference>
<dbReference type="GO" id="GO:0004252">
    <property type="term" value="F:serine-type endopeptidase activity"/>
    <property type="evidence" value="ECO:0007669"/>
    <property type="project" value="UniProtKB-UniRule"/>
</dbReference>
<keyword evidence="4 5" id="KW-0720">Serine protease</keyword>
<evidence type="ECO:0000313" key="8">
    <source>
        <dbReference type="EMBL" id="CEJ93523.1"/>
    </source>
</evidence>
<dbReference type="InterPro" id="IPR056002">
    <property type="entry name" value="DUF7580"/>
</dbReference>
<dbReference type="Proteomes" id="UP000039046">
    <property type="component" value="Unassembled WGS sequence"/>
</dbReference>
<feature type="domain" description="DUF7580" evidence="7">
    <location>
        <begin position="206"/>
        <end position="533"/>
    </location>
</feature>
<dbReference type="SUPFAM" id="SSF52743">
    <property type="entry name" value="Subtilisin-like"/>
    <property type="match status" value="1"/>
</dbReference>
<dbReference type="AlphaFoldDB" id="A0A0A1TPQ0"/>
<dbReference type="HOGENOM" id="CLU_321099_0_0_1"/>
<organism evidence="8 9">
    <name type="scientific">[Torrubiella] hemipterigena</name>
    <dbReference type="NCBI Taxonomy" id="1531966"/>
    <lineage>
        <taxon>Eukaryota</taxon>
        <taxon>Fungi</taxon>
        <taxon>Dikarya</taxon>
        <taxon>Ascomycota</taxon>
        <taxon>Pezizomycotina</taxon>
        <taxon>Sordariomycetes</taxon>
        <taxon>Hypocreomycetidae</taxon>
        <taxon>Hypocreales</taxon>
        <taxon>Clavicipitaceae</taxon>
        <taxon>Clavicipitaceae incertae sedis</taxon>
        <taxon>'Torrubiella' clade</taxon>
    </lineage>
</organism>
<dbReference type="PROSITE" id="PS51892">
    <property type="entry name" value="SUBTILASE"/>
    <property type="match status" value="1"/>
</dbReference>
<evidence type="ECO:0000259" key="7">
    <source>
        <dbReference type="Pfam" id="PF24476"/>
    </source>
</evidence>
<evidence type="ECO:0000256" key="2">
    <source>
        <dbReference type="ARBA" id="ARBA00022670"/>
    </source>
</evidence>
<evidence type="ECO:0000256" key="5">
    <source>
        <dbReference type="PROSITE-ProRule" id="PRU01240"/>
    </source>
</evidence>
<dbReference type="GO" id="GO:0006508">
    <property type="term" value="P:proteolysis"/>
    <property type="evidence" value="ECO:0007669"/>
    <property type="project" value="UniProtKB-KW"/>
</dbReference>
<dbReference type="PANTHER" id="PTHR43806">
    <property type="entry name" value="PEPTIDASE S8"/>
    <property type="match status" value="1"/>
</dbReference>
<gene>
    <name evidence="8" type="ORF">VHEMI09104</name>
</gene>
<dbReference type="Pfam" id="PF24476">
    <property type="entry name" value="DUF7580"/>
    <property type="match status" value="1"/>
</dbReference>
<dbReference type="InterPro" id="IPR050131">
    <property type="entry name" value="Peptidase_S8_subtilisin-like"/>
</dbReference>
<evidence type="ECO:0000259" key="6">
    <source>
        <dbReference type="Pfam" id="PF00082"/>
    </source>
</evidence>
<name>A0A0A1TPQ0_9HYPO</name>
<feature type="active site" description="Charge relay system" evidence="5">
    <location>
        <position position="810"/>
    </location>
</feature>
<feature type="active site" description="Charge relay system" evidence="5">
    <location>
        <position position="647"/>
    </location>
</feature>
<evidence type="ECO:0000256" key="3">
    <source>
        <dbReference type="ARBA" id="ARBA00022801"/>
    </source>
</evidence>
<evidence type="ECO:0000256" key="1">
    <source>
        <dbReference type="ARBA" id="ARBA00011073"/>
    </source>
</evidence>
<keyword evidence="3 5" id="KW-0378">Hydrolase</keyword>
<dbReference type="Pfam" id="PF00082">
    <property type="entry name" value="Peptidase_S8"/>
    <property type="match status" value="1"/>
</dbReference>
<feature type="active site" description="Charge relay system" evidence="5">
    <location>
        <position position="609"/>
    </location>
</feature>
<evidence type="ECO:0000256" key="4">
    <source>
        <dbReference type="ARBA" id="ARBA00022825"/>
    </source>
</evidence>
<dbReference type="OrthoDB" id="206201at2759"/>
<dbReference type="PROSITE" id="PS00138">
    <property type="entry name" value="SUBTILASE_SER"/>
    <property type="match status" value="1"/>
</dbReference>
<comment type="similarity">
    <text evidence="1 5">Belongs to the peptidase S8 family.</text>
</comment>
<accession>A0A0A1TPQ0</accession>